<evidence type="ECO:0000256" key="11">
    <source>
        <dbReference type="ARBA" id="ARBA00022729"/>
    </source>
</evidence>
<feature type="active site" description="Proton acceptor" evidence="18">
    <location>
        <position position="187"/>
    </location>
</feature>
<evidence type="ECO:0000313" key="22">
    <source>
        <dbReference type="Proteomes" id="UP000295729"/>
    </source>
</evidence>
<keyword evidence="16" id="KW-0472">Membrane</keyword>
<dbReference type="InterPro" id="IPR036541">
    <property type="entry name" value="PLipase_A1_sf"/>
</dbReference>
<keyword evidence="15 20" id="KW-0443">Lipid metabolism</keyword>
<proteinExistence type="inferred from homology"/>
<dbReference type="Pfam" id="PF02253">
    <property type="entry name" value="PLA1"/>
    <property type="match status" value="1"/>
</dbReference>
<dbReference type="GO" id="GO:0016042">
    <property type="term" value="P:lipid catabolic process"/>
    <property type="evidence" value="ECO:0007669"/>
    <property type="project" value="UniProtKB-KW"/>
</dbReference>
<dbReference type="GO" id="GO:0004623">
    <property type="term" value="F:phospholipase A2 activity"/>
    <property type="evidence" value="ECO:0007669"/>
    <property type="project" value="UniProtKB-EC"/>
</dbReference>
<dbReference type="GO" id="GO:0009279">
    <property type="term" value="C:cell outer membrane"/>
    <property type="evidence" value="ECO:0007669"/>
    <property type="project" value="UniProtKB-SubCell"/>
</dbReference>
<gene>
    <name evidence="21" type="ORF">C8D85_1233</name>
</gene>
<comment type="subunit">
    <text evidence="4 20">Homodimer; dimerization is reversible, and the dimeric form is the active one.</text>
</comment>
<comment type="catalytic activity">
    <reaction evidence="2 20">
        <text>a 1,2-diacyl-sn-glycero-3-phosphocholine + H2O = a 1-acyl-sn-glycero-3-phosphocholine + a fatty acid + H(+)</text>
        <dbReference type="Rhea" id="RHEA:15801"/>
        <dbReference type="ChEBI" id="CHEBI:15377"/>
        <dbReference type="ChEBI" id="CHEBI:15378"/>
        <dbReference type="ChEBI" id="CHEBI:28868"/>
        <dbReference type="ChEBI" id="CHEBI:57643"/>
        <dbReference type="ChEBI" id="CHEBI:58168"/>
        <dbReference type="EC" id="3.1.1.4"/>
    </reaction>
</comment>
<evidence type="ECO:0000256" key="7">
    <source>
        <dbReference type="ARBA" id="ARBA00021726"/>
    </source>
</evidence>
<keyword evidence="22" id="KW-1185">Reference proteome</keyword>
<evidence type="ECO:0000256" key="19">
    <source>
        <dbReference type="PIRSR" id="PIRSR603187-2"/>
    </source>
</evidence>
<keyword evidence="17 20" id="KW-0998">Cell outer membrane</keyword>
<dbReference type="CDD" id="cd00541">
    <property type="entry name" value="OMPLA"/>
    <property type="match status" value="1"/>
</dbReference>
<evidence type="ECO:0000256" key="2">
    <source>
        <dbReference type="ARBA" id="ARBA00001604"/>
    </source>
</evidence>
<feature type="signal peptide" evidence="20">
    <location>
        <begin position="1"/>
        <end position="21"/>
    </location>
</feature>
<comment type="function">
    <text evidence="20">Hydrolysis of phosphatidylcholine with phospholipase A2 (EC 3.1.1.4) and phospholipase A1 (EC 3.1.1.32) activities.</text>
</comment>
<feature type="binding site" description="in dimeric form" evidence="19">
    <location>
        <position position="232"/>
    </location>
    <ligand>
        <name>Ca(2+)</name>
        <dbReference type="ChEBI" id="CHEBI:29108"/>
        <label>1</label>
    </ligand>
</feature>
<protein>
    <recommendedName>
        <fullName evidence="7 20">Phospholipase A1</fullName>
        <ecNumber evidence="5 20">3.1.1.32</ecNumber>
        <ecNumber evidence="6 20">3.1.1.4</ecNumber>
    </recommendedName>
    <alternativeName>
        <fullName evidence="20">Phosphatidylcholine 1-acylhydrolase</fullName>
    </alternativeName>
</protein>
<evidence type="ECO:0000256" key="15">
    <source>
        <dbReference type="ARBA" id="ARBA00023098"/>
    </source>
</evidence>
<dbReference type="EC" id="3.1.1.32" evidence="5 20"/>
<accession>A0A4R6XE19</accession>
<dbReference type="PANTHER" id="PTHR40457:SF1">
    <property type="entry name" value="PHOSPHOLIPASE A1"/>
    <property type="match status" value="1"/>
</dbReference>
<comment type="cofactor">
    <cofactor evidence="20">
        <name>Ca(2+)</name>
        <dbReference type="ChEBI" id="CHEBI:29108"/>
    </cofactor>
    <text evidence="20">Binds 1 Ca(2+) ion per monomer. In the dimeric form the Ca(2+) is bound by different amino acids with binding of each Ca(2+) shared with ligands coming from each monomer. The Ca(2+) ion may have a role in catalysis.</text>
</comment>
<dbReference type="AlphaFoldDB" id="A0A4R6XE19"/>
<evidence type="ECO:0000256" key="10">
    <source>
        <dbReference type="ARBA" id="ARBA00022723"/>
    </source>
</evidence>
<dbReference type="PANTHER" id="PTHR40457">
    <property type="entry name" value="PHOSPHOLIPASE A1"/>
    <property type="match status" value="1"/>
</dbReference>
<evidence type="ECO:0000256" key="16">
    <source>
        <dbReference type="ARBA" id="ARBA00023136"/>
    </source>
</evidence>
<keyword evidence="11 20" id="KW-0732">Signal</keyword>
<feature type="binding site" description="in dimeric form" evidence="19">
    <location>
        <position position="197"/>
    </location>
    <ligand>
        <name>Ca(2+)</name>
        <dbReference type="ChEBI" id="CHEBI:29108"/>
        <label>1</label>
    </ligand>
</feature>
<feature type="binding site" description="in dimeric form" evidence="19">
    <location>
        <position position="151"/>
    </location>
    <ligand>
        <name>Ca(2+)</name>
        <dbReference type="ChEBI" id="CHEBI:29108"/>
        <label>1</label>
    </ligand>
</feature>
<organism evidence="21 22">
    <name type="scientific">Marinomonas communis</name>
    <dbReference type="NCBI Taxonomy" id="28254"/>
    <lineage>
        <taxon>Bacteria</taxon>
        <taxon>Pseudomonadati</taxon>
        <taxon>Pseudomonadota</taxon>
        <taxon>Gammaproteobacteria</taxon>
        <taxon>Oceanospirillales</taxon>
        <taxon>Oceanospirillaceae</taxon>
        <taxon>Marinomonas</taxon>
    </lineage>
</organism>
<name>A0A4R6XE19_9GAMM</name>
<dbReference type="PRINTS" id="PR01486">
    <property type="entry name" value="PHPHLIPASEA1"/>
</dbReference>
<dbReference type="OrthoDB" id="188433at2"/>
<feature type="chain" id="PRO_5020870490" description="Phospholipase A1" evidence="20">
    <location>
        <begin position="22"/>
        <end position="319"/>
    </location>
</feature>
<evidence type="ECO:0000256" key="8">
    <source>
        <dbReference type="ARBA" id="ARBA00022452"/>
    </source>
</evidence>
<dbReference type="RefSeq" id="WP_133560611.1">
    <property type="nucleotide sequence ID" value="NZ_SNZA01000001.1"/>
</dbReference>
<keyword evidence="8" id="KW-1134">Transmembrane beta strand</keyword>
<keyword evidence="13 19" id="KW-0106">Calcium</keyword>
<dbReference type="SUPFAM" id="SSF56931">
    <property type="entry name" value="Outer membrane phospholipase A (OMPLA)"/>
    <property type="match status" value="1"/>
</dbReference>
<evidence type="ECO:0000256" key="18">
    <source>
        <dbReference type="PIRSR" id="PIRSR603187-1"/>
    </source>
</evidence>
<reference evidence="21 22" key="1">
    <citation type="submission" date="2019-03" db="EMBL/GenBank/DDBJ databases">
        <title>Genomic Encyclopedia of Type Strains, Phase IV (KMG-IV): sequencing the most valuable type-strain genomes for metagenomic binning, comparative biology and taxonomic classification.</title>
        <authorList>
            <person name="Goeker M."/>
        </authorList>
    </citation>
    <scope>NUCLEOTIDE SEQUENCE [LARGE SCALE GENOMIC DNA]</scope>
    <source>
        <strain evidence="21 22">DSM 5604</strain>
    </source>
</reference>
<comment type="catalytic activity">
    <reaction evidence="1 20">
        <text>a 1,2-diacyl-sn-glycero-3-phosphocholine + H2O = a 2-acyl-sn-glycero-3-phosphocholine + a fatty acid + H(+)</text>
        <dbReference type="Rhea" id="RHEA:18689"/>
        <dbReference type="ChEBI" id="CHEBI:15377"/>
        <dbReference type="ChEBI" id="CHEBI:15378"/>
        <dbReference type="ChEBI" id="CHEBI:28868"/>
        <dbReference type="ChEBI" id="CHEBI:57643"/>
        <dbReference type="ChEBI" id="CHEBI:57875"/>
        <dbReference type="EC" id="3.1.1.32"/>
    </reaction>
</comment>
<comment type="subcellular location">
    <subcellularLocation>
        <location evidence="20">Cell outer membrane</location>
        <topology evidence="20">Multi-pass membrane protein</topology>
    </subcellularLocation>
    <text evidence="20">One of the very few enzymes located there.</text>
</comment>
<evidence type="ECO:0000256" key="4">
    <source>
        <dbReference type="ARBA" id="ARBA00011702"/>
    </source>
</evidence>
<evidence type="ECO:0000256" key="13">
    <source>
        <dbReference type="ARBA" id="ARBA00022837"/>
    </source>
</evidence>
<evidence type="ECO:0000256" key="1">
    <source>
        <dbReference type="ARBA" id="ARBA00000111"/>
    </source>
</evidence>
<keyword evidence="9" id="KW-0812">Transmembrane</keyword>
<dbReference type="Proteomes" id="UP000295729">
    <property type="component" value="Unassembled WGS sequence"/>
</dbReference>
<dbReference type="Gene3D" id="2.40.230.10">
    <property type="entry name" value="Phospholipase A1"/>
    <property type="match status" value="1"/>
</dbReference>
<evidence type="ECO:0000256" key="5">
    <source>
        <dbReference type="ARBA" id="ARBA00013179"/>
    </source>
</evidence>
<evidence type="ECO:0000313" key="21">
    <source>
        <dbReference type="EMBL" id="TDR15854.1"/>
    </source>
</evidence>
<evidence type="ECO:0000256" key="20">
    <source>
        <dbReference type="RuleBase" id="RU366027"/>
    </source>
</evidence>
<comment type="caution">
    <text evidence="21">The sequence shown here is derived from an EMBL/GenBank/DDBJ whole genome shotgun (WGS) entry which is preliminary data.</text>
</comment>
<comment type="similarity">
    <text evidence="3 20">Belongs to the phospholipase A1 family.</text>
</comment>
<feature type="active site" description="Nucleophile" evidence="18">
    <location>
        <position position="189"/>
    </location>
</feature>
<dbReference type="EMBL" id="SNZA01000001">
    <property type="protein sequence ID" value="TDR15854.1"/>
    <property type="molecule type" value="Genomic_DNA"/>
</dbReference>
<evidence type="ECO:0000256" key="6">
    <source>
        <dbReference type="ARBA" id="ARBA00013278"/>
    </source>
</evidence>
<evidence type="ECO:0000256" key="12">
    <source>
        <dbReference type="ARBA" id="ARBA00022801"/>
    </source>
</evidence>
<dbReference type="GO" id="GO:0008970">
    <property type="term" value="F:phospholipase A1 activity"/>
    <property type="evidence" value="ECO:0007669"/>
    <property type="project" value="UniProtKB-EC"/>
</dbReference>
<feature type="binding site" description="in dimeric form" evidence="19">
    <location>
        <position position="192"/>
    </location>
    <ligand>
        <name>Ca(2+)</name>
        <dbReference type="ChEBI" id="CHEBI:29108"/>
        <label>1</label>
    </ligand>
</feature>
<evidence type="ECO:0000256" key="17">
    <source>
        <dbReference type="ARBA" id="ARBA00023237"/>
    </source>
</evidence>
<keyword evidence="12 20" id="KW-0378">Hydrolase</keyword>
<dbReference type="GO" id="GO:0005509">
    <property type="term" value="F:calcium ion binding"/>
    <property type="evidence" value="ECO:0007669"/>
    <property type="project" value="TreeGrafter"/>
</dbReference>
<evidence type="ECO:0000256" key="14">
    <source>
        <dbReference type="ARBA" id="ARBA00022963"/>
    </source>
</evidence>
<dbReference type="EC" id="3.1.1.4" evidence="6 20"/>
<keyword evidence="10 19" id="KW-0479">Metal-binding</keyword>
<evidence type="ECO:0000256" key="9">
    <source>
        <dbReference type="ARBA" id="ARBA00022692"/>
    </source>
</evidence>
<keyword evidence="14 20" id="KW-0442">Lipid degradation</keyword>
<sequence>MVWRQMNWLLLGVGVASGAWAQEGVSQVVPTDNAAETTMEPETPEPIAERARKANGMVEQRVQREERTANDPFVLTPHRPNYFLPVYYAQKSGNRDLYNSANPNDTLQDTEFKFQVSMKFPVAKGVLGDDSKLWFAYTQESYWQAYNSKISAPFRDTSYEPEAFITKETDFTFLGTKLTHINFGVNHQSNGRGEPLSRSWNRVFADFVFEHDNTVVSFKPWYRIPESKADDDNPDIEKYLGHGELTLVHVVNDVTYDLQLRNNLDFSTNRGAVRLGVSFPMWGKVRGYAQYFEGYGQSLLDYDNYTRSFGIGFMLTNWL</sequence>
<evidence type="ECO:0000256" key="3">
    <source>
        <dbReference type="ARBA" id="ARBA00010525"/>
    </source>
</evidence>
<dbReference type="InterPro" id="IPR003187">
    <property type="entry name" value="PLipase_A1"/>
</dbReference>